<dbReference type="InterPro" id="IPR003593">
    <property type="entry name" value="AAA+_ATPase"/>
</dbReference>
<dbReference type="InterPro" id="IPR027417">
    <property type="entry name" value="P-loop_NTPase"/>
</dbReference>
<dbReference type="EMBL" id="DSQF01000030">
    <property type="protein sequence ID" value="HGZ44622.1"/>
    <property type="molecule type" value="Genomic_DNA"/>
</dbReference>
<name>A0A832ICV6_UNCEI</name>
<reference evidence="5" key="1">
    <citation type="journal article" date="2020" name="mSystems">
        <title>Genome- and Community-Level Interaction Insights into Carbon Utilization and Element Cycling Functions of Hydrothermarchaeota in Hydrothermal Sediment.</title>
        <authorList>
            <person name="Zhou Z."/>
            <person name="Liu Y."/>
            <person name="Xu W."/>
            <person name="Pan J."/>
            <person name="Luo Z.H."/>
            <person name="Li M."/>
        </authorList>
    </citation>
    <scope>NUCLEOTIDE SEQUENCE [LARGE SCALE GENOMIC DNA]</scope>
    <source>
        <strain evidence="5">SpSt-381</strain>
    </source>
</reference>
<organism evidence="5">
    <name type="scientific">Eiseniibacteriota bacterium</name>
    <dbReference type="NCBI Taxonomy" id="2212470"/>
    <lineage>
        <taxon>Bacteria</taxon>
        <taxon>Candidatus Eiseniibacteriota</taxon>
    </lineage>
</organism>
<dbReference type="CDD" id="cd03257">
    <property type="entry name" value="ABC_NikE_OppD_transporters"/>
    <property type="match status" value="1"/>
</dbReference>
<accession>A0A832ICV6</accession>
<dbReference type="InterPro" id="IPR003439">
    <property type="entry name" value="ABC_transporter-like_ATP-bd"/>
</dbReference>
<dbReference type="InterPro" id="IPR050319">
    <property type="entry name" value="ABC_transp_ATP-bind"/>
</dbReference>
<evidence type="ECO:0000256" key="1">
    <source>
        <dbReference type="ARBA" id="ARBA00022448"/>
    </source>
</evidence>
<keyword evidence="1" id="KW-0813">Transport</keyword>
<keyword evidence="3 5" id="KW-0067">ATP-binding</keyword>
<dbReference type="GO" id="GO:0015833">
    <property type="term" value="P:peptide transport"/>
    <property type="evidence" value="ECO:0007669"/>
    <property type="project" value="InterPro"/>
</dbReference>
<evidence type="ECO:0000259" key="4">
    <source>
        <dbReference type="PROSITE" id="PS50893"/>
    </source>
</evidence>
<dbReference type="SUPFAM" id="SSF52540">
    <property type="entry name" value="P-loop containing nucleoside triphosphate hydrolases"/>
    <property type="match status" value="1"/>
</dbReference>
<dbReference type="InterPro" id="IPR013563">
    <property type="entry name" value="Oligopep_ABC_C"/>
</dbReference>
<gene>
    <name evidence="5" type="ORF">ENR23_14670</name>
</gene>
<evidence type="ECO:0000256" key="2">
    <source>
        <dbReference type="ARBA" id="ARBA00022741"/>
    </source>
</evidence>
<dbReference type="InterPro" id="IPR017871">
    <property type="entry name" value="ABC_transporter-like_CS"/>
</dbReference>
<dbReference type="PANTHER" id="PTHR43776">
    <property type="entry name" value="TRANSPORT ATP-BINDING PROTEIN"/>
    <property type="match status" value="1"/>
</dbReference>
<sequence>MFAVRTKHFLAQGPADMTVAMDADPRPPLLDVEGLRKTFTSRRMFARVRTVCAARDVSFRIGRGEAVALVGESGSGKSTIARLVLRLEPADAGAIRLGGQDVLAREPRRASLAYRGRVQMVFQDPFGSLNAVHSVEHHLVRPLLLHRRVPPAGARARALELLHTVGLDPAEDFIDRRPYELSGGQRQRVAIARALAVEPELLVADEPTSMLDVSIRAGILALLAQLKRERGLGILLITHDLASARVLADRILVLFRGRVVEDGPSAAIVRAPAHPYTQALLASIADAAVAGAAPERARRAAAAEDGAGCPFASRCPHALEACLASDPEPRRVGDRRVRCHLYADGAPAPQGAPA</sequence>
<protein>
    <submittedName>
        <fullName evidence="5">ABC transporter ATP-binding protein</fullName>
    </submittedName>
</protein>
<dbReference type="NCBIfam" id="TIGR01727">
    <property type="entry name" value="oligo_HPY"/>
    <property type="match status" value="1"/>
</dbReference>
<dbReference type="Pfam" id="PF08352">
    <property type="entry name" value="oligo_HPY"/>
    <property type="match status" value="1"/>
</dbReference>
<dbReference type="SMART" id="SM00382">
    <property type="entry name" value="AAA"/>
    <property type="match status" value="1"/>
</dbReference>
<keyword evidence="2" id="KW-0547">Nucleotide-binding</keyword>
<feature type="domain" description="ABC transporter" evidence="4">
    <location>
        <begin position="30"/>
        <end position="281"/>
    </location>
</feature>
<dbReference type="GO" id="GO:0005524">
    <property type="term" value="F:ATP binding"/>
    <property type="evidence" value="ECO:0007669"/>
    <property type="project" value="UniProtKB-KW"/>
</dbReference>
<dbReference type="PROSITE" id="PS00211">
    <property type="entry name" value="ABC_TRANSPORTER_1"/>
    <property type="match status" value="1"/>
</dbReference>
<evidence type="ECO:0000256" key="3">
    <source>
        <dbReference type="ARBA" id="ARBA00022840"/>
    </source>
</evidence>
<dbReference type="GO" id="GO:0055085">
    <property type="term" value="P:transmembrane transport"/>
    <property type="evidence" value="ECO:0007669"/>
    <property type="project" value="UniProtKB-ARBA"/>
</dbReference>
<evidence type="ECO:0000313" key="5">
    <source>
        <dbReference type="EMBL" id="HGZ44622.1"/>
    </source>
</evidence>
<dbReference type="Pfam" id="PF00005">
    <property type="entry name" value="ABC_tran"/>
    <property type="match status" value="1"/>
</dbReference>
<dbReference type="GO" id="GO:0016887">
    <property type="term" value="F:ATP hydrolysis activity"/>
    <property type="evidence" value="ECO:0007669"/>
    <property type="project" value="InterPro"/>
</dbReference>
<comment type="caution">
    <text evidence="5">The sequence shown here is derived from an EMBL/GenBank/DDBJ whole genome shotgun (WGS) entry which is preliminary data.</text>
</comment>
<dbReference type="AlphaFoldDB" id="A0A832ICV6"/>
<dbReference type="Gene3D" id="3.40.50.300">
    <property type="entry name" value="P-loop containing nucleotide triphosphate hydrolases"/>
    <property type="match status" value="1"/>
</dbReference>
<dbReference type="PANTHER" id="PTHR43776:SF8">
    <property type="entry name" value="ABC TRANSPORTER, ATP-BINDING PROTEIN"/>
    <property type="match status" value="1"/>
</dbReference>
<proteinExistence type="predicted"/>
<dbReference type="PROSITE" id="PS50893">
    <property type="entry name" value="ABC_TRANSPORTER_2"/>
    <property type="match status" value="1"/>
</dbReference>